<accession>A0A538TV09</accession>
<evidence type="ECO:0000313" key="3">
    <source>
        <dbReference type="Proteomes" id="UP000316609"/>
    </source>
</evidence>
<protein>
    <recommendedName>
        <fullName evidence="1">DinB-like domain-containing protein</fullName>
    </recommendedName>
</protein>
<organism evidence="2 3">
    <name type="scientific">Eiseniibacteriota bacterium</name>
    <dbReference type="NCBI Taxonomy" id="2212470"/>
    <lineage>
        <taxon>Bacteria</taxon>
        <taxon>Candidatus Eiseniibacteriota</taxon>
    </lineage>
</organism>
<dbReference type="InterPro" id="IPR034660">
    <property type="entry name" value="DinB/YfiT-like"/>
</dbReference>
<gene>
    <name evidence="2" type="ORF">E6K78_05015</name>
</gene>
<dbReference type="AlphaFoldDB" id="A0A538TV09"/>
<proteinExistence type="predicted"/>
<dbReference type="InterPro" id="IPR024775">
    <property type="entry name" value="DinB-like"/>
</dbReference>
<sequence>MNTQELSGMWNHLRMCHGIARRAVAAIPADKIHSRPIPSMRTPVELVVHTYATAVREMAEGVARGEITEPDEVGMVARIETREDLLALVDESWAAATRAVSSITDAQLKAIVKTYWDANGAPGYRYFGALQDEFLHHRGQLYVYLRALGQEPPMVWDFENNASEFRPQSHATA</sequence>
<reference evidence="2 3" key="1">
    <citation type="journal article" date="2019" name="Nat. Microbiol.">
        <title>Mediterranean grassland soil C-N compound turnover is dependent on rainfall and depth, and is mediated by genomically divergent microorganisms.</title>
        <authorList>
            <person name="Diamond S."/>
            <person name="Andeer P.F."/>
            <person name="Li Z."/>
            <person name="Crits-Christoph A."/>
            <person name="Burstein D."/>
            <person name="Anantharaman K."/>
            <person name="Lane K.R."/>
            <person name="Thomas B.C."/>
            <person name="Pan C."/>
            <person name="Northen T.R."/>
            <person name="Banfield J.F."/>
        </authorList>
    </citation>
    <scope>NUCLEOTIDE SEQUENCE [LARGE SCALE GENOMIC DNA]</scope>
    <source>
        <strain evidence="2">WS_8</strain>
    </source>
</reference>
<dbReference type="SUPFAM" id="SSF109854">
    <property type="entry name" value="DinB/YfiT-like putative metalloenzymes"/>
    <property type="match status" value="1"/>
</dbReference>
<evidence type="ECO:0000313" key="2">
    <source>
        <dbReference type="EMBL" id="TMQ67462.1"/>
    </source>
</evidence>
<feature type="domain" description="DinB-like" evidence="1">
    <location>
        <begin position="20"/>
        <end position="138"/>
    </location>
</feature>
<evidence type="ECO:0000259" key="1">
    <source>
        <dbReference type="Pfam" id="PF12867"/>
    </source>
</evidence>
<name>A0A538TV09_UNCEI</name>
<dbReference type="Pfam" id="PF12867">
    <property type="entry name" value="DinB_2"/>
    <property type="match status" value="1"/>
</dbReference>
<dbReference type="EMBL" id="VBOY01000039">
    <property type="protein sequence ID" value="TMQ67462.1"/>
    <property type="molecule type" value="Genomic_DNA"/>
</dbReference>
<dbReference type="Gene3D" id="1.20.120.450">
    <property type="entry name" value="dinb family like domain"/>
    <property type="match status" value="1"/>
</dbReference>
<dbReference type="Proteomes" id="UP000316609">
    <property type="component" value="Unassembled WGS sequence"/>
</dbReference>
<comment type="caution">
    <text evidence="2">The sequence shown here is derived from an EMBL/GenBank/DDBJ whole genome shotgun (WGS) entry which is preliminary data.</text>
</comment>